<dbReference type="Gene3D" id="2.60.40.1930">
    <property type="match status" value="1"/>
</dbReference>
<dbReference type="SMART" id="SM01360">
    <property type="entry name" value="A2M"/>
    <property type="match status" value="1"/>
</dbReference>
<comment type="similarity">
    <text evidence="1">Belongs to the protease inhibitor I39 (alpha-2-macroglobulin) family. Bacterial alpha-2-macroglobulin subfamily.</text>
</comment>
<dbReference type="InterPro" id="IPR002890">
    <property type="entry name" value="MG2"/>
</dbReference>
<evidence type="ECO:0000256" key="1">
    <source>
        <dbReference type="ARBA" id="ARBA00010556"/>
    </source>
</evidence>
<dbReference type="InterPro" id="IPR041246">
    <property type="entry name" value="Bact_MG10"/>
</dbReference>
<reference evidence="5" key="1">
    <citation type="submission" date="2016-10" db="EMBL/GenBank/DDBJ databases">
        <authorList>
            <person name="Varghese N."/>
            <person name="Submissions S."/>
        </authorList>
    </citation>
    <scope>NUCLEOTIDE SEQUENCE [LARGE SCALE GENOMIC DNA]</scope>
    <source>
        <strain evidence="5">DSM 19326</strain>
    </source>
</reference>
<dbReference type="STRING" id="420404.SAMN05421793_1615"/>
<dbReference type="SUPFAM" id="SSF48239">
    <property type="entry name" value="Terpenoid cyclases/Protein prenyltransferases"/>
    <property type="match status" value="1"/>
</dbReference>
<feature type="domain" description="Alpha-2-macroglobulin" evidence="3">
    <location>
        <begin position="1236"/>
        <end position="1326"/>
    </location>
</feature>
<name>A0A1H6MBB7_9FLAO</name>
<dbReference type="GO" id="GO:0004866">
    <property type="term" value="F:endopeptidase inhibitor activity"/>
    <property type="evidence" value="ECO:0007669"/>
    <property type="project" value="InterPro"/>
</dbReference>
<keyword evidence="2" id="KW-0472">Membrane</keyword>
<dbReference type="Gene3D" id="1.50.10.20">
    <property type="match status" value="1"/>
</dbReference>
<dbReference type="Pfam" id="PF01835">
    <property type="entry name" value="MG2"/>
    <property type="match status" value="1"/>
</dbReference>
<dbReference type="EMBL" id="FNWX01000061">
    <property type="protein sequence ID" value="SEH95017.1"/>
    <property type="molecule type" value="Genomic_DNA"/>
</dbReference>
<proteinExistence type="inferred from homology"/>
<dbReference type="PANTHER" id="PTHR40094">
    <property type="entry name" value="ALPHA-2-MACROGLOBULIN HOMOLOG"/>
    <property type="match status" value="1"/>
</dbReference>
<evidence type="ECO:0000259" key="3">
    <source>
        <dbReference type="SMART" id="SM01360"/>
    </source>
</evidence>
<evidence type="ECO:0000256" key="2">
    <source>
        <dbReference type="SAM" id="Phobius"/>
    </source>
</evidence>
<keyword evidence="2" id="KW-0812">Transmembrane</keyword>
<evidence type="ECO:0000313" key="4">
    <source>
        <dbReference type="EMBL" id="SEH95017.1"/>
    </source>
</evidence>
<dbReference type="Pfam" id="PF17973">
    <property type="entry name" value="bMG10"/>
    <property type="match status" value="1"/>
</dbReference>
<accession>A0A1H6MBB7</accession>
<dbReference type="InterPro" id="IPR051802">
    <property type="entry name" value="YfhM-like"/>
</dbReference>
<keyword evidence="5" id="KW-1185">Reference proteome</keyword>
<dbReference type="Pfam" id="PF00207">
    <property type="entry name" value="A2M"/>
    <property type="match status" value="1"/>
</dbReference>
<feature type="transmembrane region" description="Helical" evidence="2">
    <location>
        <begin position="20"/>
        <end position="38"/>
    </location>
</feature>
<organism evidence="4 5">
    <name type="scientific">Epilithonimonas hominis</name>
    <dbReference type="NCBI Taxonomy" id="420404"/>
    <lineage>
        <taxon>Bacteria</taxon>
        <taxon>Pseudomonadati</taxon>
        <taxon>Bacteroidota</taxon>
        <taxon>Flavobacteriia</taxon>
        <taxon>Flavobacteriales</taxon>
        <taxon>Weeksellaceae</taxon>
        <taxon>Chryseobacterium group</taxon>
        <taxon>Epilithonimonas</taxon>
    </lineage>
</organism>
<protein>
    <submittedName>
        <fullName evidence="4">Uncharacterized conserved protein YfaS, alpha-2-macroglobulin family</fullName>
    </submittedName>
</protein>
<gene>
    <name evidence="4" type="ORF">SAMN05421793_1615</name>
</gene>
<dbReference type="PANTHER" id="PTHR40094:SF1">
    <property type="entry name" value="UBIQUITIN DOMAIN-CONTAINING PROTEIN"/>
    <property type="match status" value="1"/>
</dbReference>
<dbReference type="InterPro" id="IPR008930">
    <property type="entry name" value="Terpenoid_cyclase/PrenylTrfase"/>
</dbReference>
<sequence length="2020" mass="232868">MHLYKVIRSLIKKYNLHMKILKYLLIFLLIFATMNFSAQNYYDQQWKKIEDNYKKGTYKSNLPIILEIQNQALKDNNAIQIIKSLKAEFSITKQTYDDTKNDENSKFFSKLQRTETKLKGDEKQLFHLLTLEFIKDYYQNNSWKINQKTNIDTSTSLSAEQYLEQIETWSKLDFKNYLSKNYSELEKENSVLKKISMQKYKEIFDDSDNLEYFPTLSDWYNYNYIEFLRNQNLFTPNELKVNSTKINSIYDSEIASLSGNSQLYFKHQKINYNCEFNNCKDKFEQLEKLVEDESIKGDYKVLIIDDMIEILQQKEDNKKALVWANKAQELYPKSKFINNIKNKENQIKNPQLNIFYENETQANKPIHVVVEGKNVQQFSLNIYEVKDDTQGFLNYVFDSYKTPFAKVKKSLVRKDQFSLPESLDFKTQKTSLELKSLPAGIYLAEYVVENSVQRNFYFIVSDSKIIYSKKDALRQAQDDNSGGNILKLVNNENGKAFTNENLEIVEYVRGKQIVKHSLKTDASGNFQIPNSDNKEYYRNFLVKNGSNYSMINVYGYDYGNRNKSENQESAQIFLDRKIYRPGQIVYFKVIATGINGETQKVKTLEKIPLNIILYDTNSEELQTLKLTTNEFGSVNGSFTLPKNKLNGNFSIRLDNIDDNSHYDITGYTDFQVEEYKRPKFEVTFDPIKDEYKYGQTIELKGKATMFSGVPLSNSTVNYEIKKQNIRWRYFWWYPRGNDSENSILGDVKTNEKGEFTIKIELKKDETLEGIQIDNYAINASVTDINGETQSANTNVKVASVSHYIIISDSKEAYFSDEKIELKVETKNYNDQILKKSYNVKLEKLAEPKQIFRDNFASAVQDLPKLSREEFVQKFPHDRIDKNDDVKNWKVEKIFLDKVQNTSTPLSVTKNLSTDNQQLTTKLDLGKLQAGTYKILLYNIEGKDTIKTEQFFKVWDKKSLGQNQNPFLEVIKPTQDFKRGEKAKVFVYSAIPDALVNIFIQNGKGETVTETKSLKNGVLEYETVIPKDESISRVNLQFQLVAFNDVKTESVDLKIADSQDDLKIETVTFRDKLQPAQKEKWTIKISGADKDSSTPLRVTAEVLASMYDKSLDQFAVNSWYWRNFYSPFYQSSYELRNNLQQQYYNKRVAFLKNYNINSPEFNWFDGGIVYESFAVAAPVADKASLEEVVVTGMGMKKESRNLSYATKTVDSAVVKEQNIESKTDLDKIPVRQNLNETAYFYPNLLTDKDGNISFEFTSPEALTQWKVMFLAHTKDARSAILENSVVTQKEFSITPNYPRFLREGDELNLQTKISSLVNQKLNGVAQLQILDAFTNEDISEKFGISQLTAVSGYNKEQSFSLAELGNTSATWKLKVPNNVSSIIIKIVAKGEPLNPLKGTSFSDGEQQAIAVLPNRILVIDALPIFVKEGQTKTFTLENLKNSNSKTLTNVSNTLELTTNPIWEIMFALPSLKNDINNSADVVFNKWFADVLASEIFKANPKLKTVFDEYQSKGLLTSNLEKNQELKQLLLDETPWVLDSKNETEQMAKISLLFNSNMMRNSINDDWSELVKLQNPDGGFSWYQGYPSSYYSSLYILKNLGRINEWLKGNVSDYQSSEQKEMVKKLVSYVDNEVNKYYDTSTPLSVTKKDNVWNNFVLDYLDTRHYWEKEYALKAKGTSLKSLIISKAKTAKITDFTFFGLHRAALLFNQYGLKDVSKKLMTYLKETSTETETQGVYWKQNLNDWGWYSSKTVNHAGAIEAFQKLTPNDENFIEEMKIWLITQKEVNSWGNSRGTAEVIFTILNSGKSWTSNESDKAEIIWGGKQLNPQTQATGYVKQSINSDNLDKNLSTVTIKKESAGIVQGGLFWQYYEDLDKIKSSESYISISKELYKKVKTENGEQLIKINENSPIKVGDKVTVRMILNTDRNMEFIHLKDMRAAGFEPLDVISGYQWKNNLGYYQSTKDASANFYIEYMPKGKYVFEYDYVANASGKFANGITTLQNYYAPQMNAHTQGTNVVISD</sequence>
<dbReference type="Proteomes" id="UP000198555">
    <property type="component" value="Unassembled WGS sequence"/>
</dbReference>
<keyword evidence="2" id="KW-1133">Transmembrane helix</keyword>
<dbReference type="InterPro" id="IPR001599">
    <property type="entry name" value="Macroglobln_a2"/>
</dbReference>
<evidence type="ECO:0000313" key="5">
    <source>
        <dbReference type="Proteomes" id="UP000198555"/>
    </source>
</evidence>